<sequence length="44" mass="5088">MYWMEKVISSPITRMIEQGKPCISFIDEILKGTNTIERNSASLR</sequence>
<protein>
    <submittedName>
        <fullName evidence="1">Uncharacterized protein</fullName>
    </submittedName>
</protein>
<organism evidence="1 2">
    <name type="scientific">Sporosarcina contaminans</name>
    <dbReference type="NCBI Taxonomy" id="633403"/>
    <lineage>
        <taxon>Bacteria</taxon>
        <taxon>Bacillati</taxon>
        <taxon>Bacillota</taxon>
        <taxon>Bacilli</taxon>
        <taxon>Bacillales</taxon>
        <taxon>Caryophanaceae</taxon>
        <taxon>Sporosarcina</taxon>
    </lineage>
</organism>
<name>A0ABW3U0M4_9BACL</name>
<reference evidence="2" key="1">
    <citation type="journal article" date="2019" name="Int. J. Syst. Evol. Microbiol.">
        <title>The Global Catalogue of Microorganisms (GCM) 10K type strain sequencing project: providing services to taxonomists for standard genome sequencing and annotation.</title>
        <authorList>
            <consortium name="The Broad Institute Genomics Platform"/>
            <consortium name="The Broad Institute Genome Sequencing Center for Infectious Disease"/>
            <person name="Wu L."/>
            <person name="Ma J."/>
        </authorList>
    </citation>
    <scope>NUCLEOTIDE SEQUENCE [LARGE SCALE GENOMIC DNA]</scope>
    <source>
        <strain evidence="2">CCUG 53915</strain>
    </source>
</reference>
<evidence type="ECO:0000313" key="2">
    <source>
        <dbReference type="Proteomes" id="UP001597231"/>
    </source>
</evidence>
<evidence type="ECO:0000313" key="1">
    <source>
        <dbReference type="EMBL" id="MFD1205122.1"/>
    </source>
</evidence>
<gene>
    <name evidence="1" type="ORF">ACFQ38_08400</name>
</gene>
<dbReference type="RefSeq" id="WP_381480364.1">
    <property type="nucleotide sequence ID" value="NZ_JBHTLT010000039.1"/>
</dbReference>
<dbReference type="Proteomes" id="UP001597231">
    <property type="component" value="Unassembled WGS sequence"/>
</dbReference>
<dbReference type="EMBL" id="JBHTLT010000039">
    <property type="protein sequence ID" value="MFD1205122.1"/>
    <property type="molecule type" value="Genomic_DNA"/>
</dbReference>
<accession>A0ABW3U0M4</accession>
<keyword evidence="2" id="KW-1185">Reference proteome</keyword>
<proteinExistence type="predicted"/>
<comment type="caution">
    <text evidence="1">The sequence shown here is derived from an EMBL/GenBank/DDBJ whole genome shotgun (WGS) entry which is preliminary data.</text>
</comment>